<comment type="similarity">
    <text evidence="1">Belongs to the VPS13 family.</text>
</comment>
<dbReference type="Proteomes" id="UP000005237">
    <property type="component" value="Unassembled WGS sequence"/>
</dbReference>
<feature type="compositionally biased region" description="Basic and acidic residues" evidence="2">
    <location>
        <begin position="144"/>
        <end position="155"/>
    </location>
</feature>
<feature type="compositionally biased region" description="Low complexity" evidence="2">
    <location>
        <begin position="132"/>
        <end position="143"/>
    </location>
</feature>
<evidence type="ECO:0000256" key="1">
    <source>
        <dbReference type="ARBA" id="ARBA00006545"/>
    </source>
</evidence>
<reference evidence="4" key="2">
    <citation type="submission" date="2022-06" db="UniProtKB">
        <authorList>
            <consortium name="EnsemblMetazoa"/>
        </authorList>
    </citation>
    <scope>IDENTIFICATION</scope>
    <source>
        <strain evidence="4">DF5081</strain>
    </source>
</reference>
<evidence type="ECO:0000259" key="3">
    <source>
        <dbReference type="Pfam" id="PF25033"/>
    </source>
</evidence>
<keyword evidence="5" id="KW-1185">Reference proteome</keyword>
<feature type="domain" description="VPS13-like middle region" evidence="3">
    <location>
        <begin position="17"/>
        <end position="270"/>
    </location>
</feature>
<dbReference type="AlphaFoldDB" id="A0A8R1EAV7"/>
<dbReference type="EnsemblMetazoa" id="CJA31462.1">
    <property type="protein sequence ID" value="CJA31462.1"/>
    <property type="gene ID" value="WBGene00207309"/>
</dbReference>
<sequence length="272" mass="29990">MTVEDEFLKTHFNHIQNEIRGDSQHPKAVIDRMEILLSDCTFGMGVMNEDVSVVASTCLILKPISFKLALQRNLTFSAVKQIPEIVVDAHLKSIEAEMSDVDYKTLMQTLSGNLSEGADLAVPPPPPPPAPAVEAPATSSSPPSKEKEQKKDREANAGPPAVEKSHTRIVFQFVLDKISAVLYEGEAVDGVRKSSDAFAALRLNNVKTSGKIGEDNSLVFAMSLDAFTMQDERKEKTKISNLMDKKGSKEERFLDMSFHQDAEANKQVKILF</sequence>
<dbReference type="GO" id="GO:0006623">
    <property type="term" value="P:protein targeting to vacuole"/>
    <property type="evidence" value="ECO:0007669"/>
    <property type="project" value="TreeGrafter"/>
</dbReference>
<accession>A0A8R1EAV7</accession>
<dbReference type="GO" id="GO:0045053">
    <property type="term" value="P:protein retention in Golgi apparatus"/>
    <property type="evidence" value="ECO:0007669"/>
    <property type="project" value="TreeGrafter"/>
</dbReference>
<evidence type="ECO:0000256" key="2">
    <source>
        <dbReference type="SAM" id="MobiDB-lite"/>
    </source>
</evidence>
<dbReference type="InterPro" id="IPR056747">
    <property type="entry name" value="VPS13-like_M"/>
</dbReference>
<evidence type="ECO:0000313" key="5">
    <source>
        <dbReference type="Proteomes" id="UP000005237"/>
    </source>
</evidence>
<protein>
    <recommendedName>
        <fullName evidence="3">VPS13-like middle region domain-containing protein</fullName>
    </recommendedName>
</protein>
<reference evidence="5" key="1">
    <citation type="submission" date="2010-08" db="EMBL/GenBank/DDBJ databases">
        <authorList>
            <consortium name="Caenorhabditis japonica Sequencing Consortium"/>
            <person name="Wilson R.K."/>
        </authorList>
    </citation>
    <scope>NUCLEOTIDE SEQUENCE [LARGE SCALE GENOMIC DNA]</scope>
    <source>
        <strain evidence="5">DF5081</strain>
    </source>
</reference>
<dbReference type="PANTHER" id="PTHR16166:SF93">
    <property type="entry name" value="INTERMEMBRANE LIPID TRANSFER PROTEIN VPS13"/>
    <property type="match status" value="1"/>
</dbReference>
<dbReference type="InterPro" id="IPR026847">
    <property type="entry name" value="VPS13"/>
</dbReference>
<evidence type="ECO:0000313" key="4">
    <source>
        <dbReference type="EnsemblMetazoa" id="CJA31462.1"/>
    </source>
</evidence>
<proteinExistence type="inferred from homology"/>
<name>A0A8R1EAV7_CAEJA</name>
<dbReference type="Pfam" id="PF25033">
    <property type="entry name" value="VPS13_M"/>
    <property type="match status" value="1"/>
</dbReference>
<dbReference type="PANTHER" id="PTHR16166">
    <property type="entry name" value="VACUOLAR PROTEIN SORTING-ASSOCIATED PROTEIN VPS13"/>
    <property type="match status" value="1"/>
</dbReference>
<feature type="compositionally biased region" description="Pro residues" evidence="2">
    <location>
        <begin position="122"/>
        <end position="131"/>
    </location>
</feature>
<feature type="region of interest" description="Disordered" evidence="2">
    <location>
        <begin position="115"/>
        <end position="162"/>
    </location>
</feature>
<organism evidence="4 5">
    <name type="scientific">Caenorhabditis japonica</name>
    <dbReference type="NCBI Taxonomy" id="281687"/>
    <lineage>
        <taxon>Eukaryota</taxon>
        <taxon>Metazoa</taxon>
        <taxon>Ecdysozoa</taxon>
        <taxon>Nematoda</taxon>
        <taxon>Chromadorea</taxon>
        <taxon>Rhabditida</taxon>
        <taxon>Rhabditina</taxon>
        <taxon>Rhabditomorpha</taxon>
        <taxon>Rhabditoidea</taxon>
        <taxon>Rhabditidae</taxon>
        <taxon>Peloderinae</taxon>
        <taxon>Caenorhabditis</taxon>
    </lineage>
</organism>